<evidence type="ECO:0000313" key="2">
    <source>
        <dbReference type="EMBL" id="OSO92189.1"/>
    </source>
</evidence>
<dbReference type="Proteomes" id="UP000193587">
    <property type="component" value="Unassembled WGS sequence"/>
</dbReference>
<gene>
    <name evidence="2" type="ORF">B9H04_16270</name>
</gene>
<protein>
    <submittedName>
        <fullName evidence="2">Uncharacterized protein</fullName>
    </submittedName>
</protein>
<feature type="compositionally biased region" description="Polar residues" evidence="1">
    <location>
        <begin position="20"/>
        <end position="31"/>
    </location>
</feature>
<proteinExistence type="predicted"/>
<reference evidence="2 3" key="1">
    <citation type="submission" date="2017-04" db="EMBL/GenBank/DDBJ databases">
        <title>MLSA of the genus Halorubrum.</title>
        <authorList>
            <person name="De La Haba R."/>
            <person name="Sanchez-Porro C."/>
            <person name="Infante-Dominguez C."/>
            <person name="Ventosa A."/>
        </authorList>
    </citation>
    <scope>NUCLEOTIDE SEQUENCE [LARGE SCALE GENOMIC DNA]</scope>
    <source>
        <strain evidence="2 3">DSM 17463</strain>
    </source>
</reference>
<dbReference type="RefSeq" id="WP_049933388.1">
    <property type="nucleotide sequence ID" value="NZ_ATXS01000048.1"/>
</dbReference>
<evidence type="ECO:0000256" key="1">
    <source>
        <dbReference type="SAM" id="MobiDB-lite"/>
    </source>
</evidence>
<accession>A0A1X4G8A2</accession>
<name>A0A1X4G8A2_HALEZ</name>
<feature type="region of interest" description="Disordered" evidence="1">
    <location>
        <begin position="1"/>
        <end position="31"/>
    </location>
</feature>
<dbReference type="AlphaFoldDB" id="A0A1X4G8A2"/>
<sequence length="85" mass="8914">MSDQTLGLETTIRRDRPTATDGSIQVSTDSTDVTEGSRVLLGFGDDREVTFAVLTPTEAQTVATALEQAAQQAAAADTIEGPTDE</sequence>
<dbReference type="STRING" id="1121945.GCA_000421805_03364"/>
<dbReference type="EMBL" id="NEDJ01000091">
    <property type="protein sequence ID" value="OSO92189.1"/>
    <property type="molecule type" value="Genomic_DNA"/>
</dbReference>
<organism evidence="2 3">
    <name type="scientific">Halorubrum ezzemoulense DSM 17463</name>
    <dbReference type="NCBI Taxonomy" id="1121945"/>
    <lineage>
        <taxon>Archaea</taxon>
        <taxon>Methanobacteriati</taxon>
        <taxon>Methanobacteriota</taxon>
        <taxon>Stenosarchaea group</taxon>
        <taxon>Halobacteria</taxon>
        <taxon>Halobacteriales</taxon>
        <taxon>Haloferacaceae</taxon>
        <taxon>Halorubrum</taxon>
    </lineage>
</organism>
<comment type="caution">
    <text evidence="2">The sequence shown here is derived from an EMBL/GenBank/DDBJ whole genome shotgun (WGS) entry which is preliminary data.</text>
</comment>
<evidence type="ECO:0000313" key="3">
    <source>
        <dbReference type="Proteomes" id="UP000193587"/>
    </source>
</evidence>